<name>A0AAV4M3P9_BABCB</name>
<sequence length="313" mass="37311">MKYNNIKYNILEKNINYKNIFNKSEINYKKENNIYKNIIKTFLFKKYNTNKYIKEILFNSSKDKLSTINKLFEGRHLKLNTNLTLYKIMGILKYNNYINTIIIISLNNILKTNLLISDNYITNITMYKNSLITFPLSLNDISNINNYIYYIYKFIYYKNYNIYKSNIISLFYYFIGIFLSLFSLYFYNNIKIVYSNLIIISMKLSNFSLIEKVNKFTVEVNYIYNIKILNIINNSIYLSNNILLTYRPYLIGLTSYTLISTGILSKLSFQETLRTLQNIILNEKIEWSVDTKSSLITSDFISVGSGWYRYFIN</sequence>
<keyword evidence="1" id="KW-1133">Transmembrane helix</keyword>
<gene>
    <name evidence="2" type="ORF">BcabD6B2_59070</name>
</gene>
<feature type="transmembrane region" description="Helical" evidence="1">
    <location>
        <begin position="167"/>
        <end position="186"/>
    </location>
</feature>
<dbReference type="Gene3D" id="1.10.150.390">
    <property type="match status" value="1"/>
</dbReference>
<dbReference type="Proteomes" id="UP001497744">
    <property type="component" value="Unassembled WGS sequence"/>
</dbReference>
<evidence type="ECO:0000256" key="1">
    <source>
        <dbReference type="SAM" id="Phobius"/>
    </source>
</evidence>
<keyword evidence="2" id="KW-0933">Apicoplast</keyword>
<keyword evidence="1" id="KW-0812">Transmembrane</keyword>
<dbReference type="EMBL" id="BPLF01000008">
    <property type="protein sequence ID" value="GIX66470.1"/>
    <property type="molecule type" value="Genomic_DNA"/>
</dbReference>
<dbReference type="AlphaFoldDB" id="A0AAV4M3P9"/>
<evidence type="ECO:0000313" key="3">
    <source>
        <dbReference type="Proteomes" id="UP001497744"/>
    </source>
</evidence>
<evidence type="ECO:0000313" key="2">
    <source>
        <dbReference type="EMBL" id="GIX66470.1"/>
    </source>
</evidence>
<reference evidence="2 3" key="1">
    <citation type="submission" date="2021-06" db="EMBL/GenBank/DDBJ databases">
        <title>Genome sequence of Babesia caballi.</title>
        <authorList>
            <person name="Yamagishi J."/>
            <person name="Kidaka T."/>
            <person name="Ochi A."/>
        </authorList>
    </citation>
    <scope>NUCLEOTIDE SEQUENCE [LARGE SCALE GENOMIC DNA]</scope>
    <source>
        <strain evidence="2">USDA-D6B2</strain>
    </source>
</reference>
<dbReference type="SUPFAM" id="SSF64484">
    <property type="entry name" value="beta and beta-prime subunits of DNA dependent RNA-polymerase"/>
    <property type="match status" value="1"/>
</dbReference>
<organism evidence="2 3">
    <name type="scientific">Babesia caballi</name>
    <dbReference type="NCBI Taxonomy" id="5871"/>
    <lineage>
        <taxon>Eukaryota</taxon>
        <taxon>Sar</taxon>
        <taxon>Alveolata</taxon>
        <taxon>Apicomplexa</taxon>
        <taxon>Aconoidasida</taxon>
        <taxon>Piroplasmida</taxon>
        <taxon>Babesiidae</taxon>
        <taxon>Babesia</taxon>
    </lineage>
</organism>
<geneLocation type="apicoplast" evidence="2"/>
<accession>A0AAV4M3P9</accession>
<protein>
    <submittedName>
        <fullName evidence="2">Uncharacterized protein</fullName>
    </submittedName>
</protein>
<keyword evidence="2" id="KW-0934">Plastid</keyword>
<proteinExistence type="predicted"/>
<keyword evidence="1" id="KW-0472">Membrane</keyword>
<comment type="caution">
    <text evidence="2">The sequence shown here is derived from an EMBL/GenBank/DDBJ whole genome shotgun (WGS) entry which is preliminary data.</text>
</comment>
<keyword evidence="3" id="KW-1185">Reference proteome</keyword>